<dbReference type="Gene3D" id="4.10.60.10">
    <property type="entry name" value="Zinc finger, CCHC-type"/>
    <property type="match status" value="1"/>
</dbReference>
<name>A0AAR5PUQ2_DENPD</name>
<reference evidence="2" key="2">
    <citation type="submission" date="2024-08" db="UniProtKB">
        <authorList>
            <consortium name="EnsemblMetazoa"/>
        </authorList>
    </citation>
    <scope>IDENTIFICATION</scope>
</reference>
<evidence type="ECO:0008006" key="4">
    <source>
        <dbReference type="Google" id="ProtNLM"/>
    </source>
</evidence>
<reference evidence="3" key="1">
    <citation type="journal article" date="2013" name="Genome Biol.">
        <title>Draft genome of the mountain pine beetle, Dendroctonus ponderosae Hopkins, a major forest pest.</title>
        <authorList>
            <person name="Keeling C.I."/>
            <person name="Yuen M.M."/>
            <person name="Liao N.Y."/>
            <person name="Docking T.R."/>
            <person name="Chan S.K."/>
            <person name="Taylor G.A."/>
            <person name="Palmquist D.L."/>
            <person name="Jackman S.D."/>
            <person name="Nguyen A."/>
            <person name="Li M."/>
            <person name="Henderson H."/>
            <person name="Janes J.K."/>
            <person name="Zhao Y."/>
            <person name="Pandoh P."/>
            <person name="Moore R."/>
            <person name="Sperling F.A."/>
            <person name="Huber D.P."/>
            <person name="Birol I."/>
            <person name="Jones S.J."/>
            <person name="Bohlmann J."/>
        </authorList>
    </citation>
    <scope>NUCLEOTIDE SEQUENCE</scope>
</reference>
<dbReference type="InterPro" id="IPR036875">
    <property type="entry name" value="Znf_CCHC_sf"/>
</dbReference>
<protein>
    <recommendedName>
        <fullName evidence="4">Pre-C2HC domain-containing protein</fullName>
    </recommendedName>
</protein>
<dbReference type="GeneID" id="109540722"/>
<dbReference type="Proteomes" id="UP000019118">
    <property type="component" value="Unassembled WGS sequence"/>
</dbReference>
<sequence>MEERDDPGGGRKREKISSGSEPEKNKRSVSLRSPEIIEKRFKTDHTLMKNTDQTMVTLTDSVSKRRERMPKMYSTTDKGPFIVCIESTEKSGNNIGRFNDLKIAKDIFNLKLDNIKYIKNKGLNRLSIEFTDHKSANEFIDNSFLKGKGYSMYVPYNFITCKGIVKQIHKDIPVTELMETINSPFEVINIIRLNRKVLTSDSQNKNIATYEPTGTILITFKGIILPKSIDFYRLKKNVLPYVAPVTQCFNCLLYGHTQKLCKNKKKKCFNCGEEDTHSNTTNEQSITYSCMTKCIHCKSREHRSSSKTCPEFNRQRDIKRLIAYENITFFDANRLCPKPLSTEEHILHPQDFPNLPFRSTNHIETNVITPAQRRSTNFTENGKQNFSQVLAANNNQKQTPKGFDRVAHNEALFFPNSRGPNIQINKTSILNTNDRQEPNLNPTDNQQIIDETPSPISAHINTIQTLETLLKNTTPQQIIELVRYLSDQNS</sequence>
<accession>A0AAR5PUQ2</accession>
<organism evidence="2 3">
    <name type="scientific">Dendroctonus ponderosae</name>
    <name type="common">Mountain pine beetle</name>
    <dbReference type="NCBI Taxonomy" id="77166"/>
    <lineage>
        <taxon>Eukaryota</taxon>
        <taxon>Metazoa</taxon>
        <taxon>Ecdysozoa</taxon>
        <taxon>Arthropoda</taxon>
        <taxon>Hexapoda</taxon>
        <taxon>Insecta</taxon>
        <taxon>Pterygota</taxon>
        <taxon>Neoptera</taxon>
        <taxon>Endopterygota</taxon>
        <taxon>Coleoptera</taxon>
        <taxon>Polyphaga</taxon>
        <taxon>Cucujiformia</taxon>
        <taxon>Curculionidae</taxon>
        <taxon>Scolytinae</taxon>
        <taxon>Dendroctonus</taxon>
    </lineage>
</organism>
<dbReference type="KEGG" id="dpa:109540722"/>
<dbReference type="GO" id="GO:0003676">
    <property type="term" value="F:nucleic acid binding"/>
    <property type="evidence" value="ECO:0007669"/>
    <property type="project" value="InterPro"/>
</dbReference>
<keyword evidence="3" id="KW-1185">Reference proteome</keyword>
<evidence type="ECO:0000256" key="1">
    <source>
        <dbReference type="SAM" id="MobiDB-lite"/>
    </source>
</evidence>
<dbReference type="GO" id="GO:0008270">
    <property type="term" value="F:zinc ion binding"/>
    <property type="evidence" value="ECO:0007669"/>
    <property type="project" value="InterPro"/>
</dbReference>
<feature type="compositionally biased region" description="Basic and acidic residues" evidence="1">
    <location>
        <begin position="1"/>
        <end position="11"/>
    </location>
</feature>
<dbReference type="AlphaFoldDB" id="A0AAR5PUQ2"/>
<feature type="region of interest" description="Disordered" evidence="1">
    <location>
        <begin position="1"/>
        <end position="35"/>
    </location>
</feature>
<dbReference type="SUPFAM" id="SSF57756">
    <property type="entry name" value="Retrovirus zinc finger-like domains"/>
    <property type="match status" value="1"/>
</dbReference>
<dbReference type="EnsemblMetazoa" id="XM_019909180.1">
    <property type="protein sequence ID" value="XP_019764739.1"/>
    <property type="gene ID" value="LOC109540722"/>
</dbReference>
<proteinExistence type="predicted"/>
<evidence type="ECO:0000313" key="2">
    <source>
        <dbReference type="EnsemblMetazoa" id="XP_019764739.1"/>
    </source>
</evidence>
<evidence type="ECO:0000313" key="3">
    <source>
        <dbReference type="Proteomes" id="UP000019118"/>
    </source>
</evidence>